<dbReference type="InterPro" id="IPR010342">
    <property type="entry name" value="DUF938"/>
</dbReference>
<dbReference type="Pfam" id="PF06080">
    <property type="entry name" value="DUF938"/>
    <property type="match status" value="1"/>
</dbReference>
<dbReference type="Proteomes" id="UP000783253">
    <property type="component" value="Unassembled WGS sequence"/>
</dbReference>
<dbReference type="PANTHER" id="PTHR20974:SF0">
    <property type="entry name" value="UPF0585 PROTEIN CG18661"/>
    <property type="match status" value="1"/>
</dbReference>
<dbReference type="SUPFAM" id="SSF53335">
    <property type="entry name" value="S-adenosyl-L-methionine-dependent methyltransferases"/>
    <property type="match status" value="1"/>
</dbReference>
<dbReference type="InterPro" id="IPR029063">
    <property type="entry name" value="SAM-dependent_MTases_sf"/>
</dbReference>
<evidence type="ECO:0000313" key="2">
    <source>
        <dbReference type="Proteomes" id="UP000783253"/>
    </source>
</evidence>
<sequence>MDERAAGRVQGAAEHRCHRAYAAQCQREDPAQGFARALLGRPRAAGQLKRTAPAAARNSAPIAEILAQELPASGTVLEVASGTGEHAVFMARRFPDIVWQPTDPDTEALGSIAGWAEEARLENLMPPLQLDARSSDWPIGSADAVVCINMVHISPWAAAEGLFAGGARLLDKGAPLILYGPYFEDNVETAPTNLAFDESLKARNPDWGIRNIAAMDELAARTGFSRTARYEMPANNLTLVYRRT</sequence>
<evidence type="ECO:0000313" key="1">
    <source>
        <dbReference type="EMBL" id="MBX7456729.1"/>
    </source>
</evidence>
<dbReference type="CDD" id="cd02440">
    <property type="entry name" value="AdoMet_MTases"/>
    <property type="match status" value="1"/>
</dbReference>
<organism evidence="1 2">
    <name type="scientific">Qipengyuania polymorpha</name>
    <dbReference type="NCBI Taxonomy" id="2867234"/>
    <lineage>
        <taxon>Bacteria</taxon>
        <taxon>Pseudomonadati</taxon>
        <taxon>Pseudomonadota</taxon>
        <taxon>Alphaproteobacteria</taxon>
        <taxon>Sphingomonadales</taxon>
        <taxon>Erythrobacteraceae</taxon>
        <taxon>Qipengyuania</taxon>
    </lineage>
</organism>
<dbReference type="EMBL" id="JAIGNK010000001">
    <property type="protein sequence ID" value="MBX7456729.1"/>
    <property type="molecule type" value="Genomic_DNA"/>
</dbReference>
<proteinExistence type="predicted"/>
<reference evidence="1 2" key="1">
    <citation type="submission" date="2021-08" db="EMBL/GenBank/DDBJ databases">
        <title>Comparative Genomics Analysis of the Genus Qipengyuania Reveals Extensive Genetic Diversity and Metabolic Versatility, Including the Description of Fifteen Novel Species.</title>
        <authorList>
            <person name="Liu Y."/>
        </authorList>
    </citation>
    <scope>NUCLEOTIDE SEQUENCE [LARGE SCALE GENOMIC DNA]</scope>
    <source>
        <strain evidence="1 2">1NDH17</strain>
    </source>
</reference>
<comment type="caution">
    <text evidence="1">The sequence shown here is derived from an EMBL/GenBank/DDBJ whole genome shotgun (WGS) entry which is preliminary data.</text>
</comment>
<protein>
    <submittedName>
        <fullName evidence="1">DUF938 domain-containing protein</fullName>
    </submittedName>
</protein>
<gene>
    <name evidence="1" type="ORF">K3152_00565</name>
</gene>
<dbReference type="Gene3D" id="3.40.50.150">
    <property type="entry name" value="Vaccinia Virus protein VP39"/>
    <property type="match status" value="1"/>
</dbReference>
<keyword evidence="2" id="KW-1185">Reference proteome</keyword>
<accession>A0ABS7IY39</accession>
<dbReference type="PANTHER" id="PTHR20974">
    <property type="entry name" value="UPF0585 PROTEIN CG18661"/>
    <property type="match status" value="1"/>
</dbReference>
<name>A0ABS7IY39_9SPHN</name>